<protein>
    <submittedName>
        <fullName evidence="6">GTPase IMAP family member 5</fullName>
    </submittedName>
</protein>
<name>L5MIQ6_MYODS</name>
<keyword evidence="3" id="KW-0342">GTP-binding</keyword>
<comment type="similarity">
    <text evidence="1">Belongs to the TRAFAC class TrmE-Era-EngA-EngB-Septin-like GTPase superfamily. AIG1/Toc34/Toc159-like paraseptin GTPase family. IAN subfamily.</text>
</comment>
<accession>L5MIQ6</accession>
<evidence type="ECO:0000256" key="2">
    <source>
        <dbReference type="ARBA" id="ARBA00022741"/>
    </source>
</evidence>
<evidence type="ECO:0000259" key="5">
    <source>
        <dbReference type="PROSITE" id="PS51720"/>
    </source>
</evidence>
<organism evidence="6 7">
    <name type="scientific">Myotis davidii</name>
    <name type="common">David's myotis</name>
    <dbReference type="NCBI Taxonomy" id="225400"/>
    <lineage>
        <taxon>Eukaryota</taxon>
        <taxon>Metazoa</taxon>
        <taxon>Chordata</taxon>
        <taxon>Craniata</taxon>
        <taxon>Vertebrata</taxon>
        <taxon>Euteleostomi</taxon>
        <taxon>Mammalia</taxon>
        <taxon>Eutheria</taxon>
        <taxon>Laurasiatheria</taxon>
        <taxon>Chiroptera</taxon>
        <taxon>Yangochiroptera</taxon>
        <taxon>Vespertilionidae</taxon>
        <taxon>Myotis</taxon>
    </lineage>
</organism>
<evidence type="ECO:0000256" key="1">
    <source>
        <dbReference type="ARBA" id="ARBA00008535"/>
    </source>
</evidence>
<feature type="domain" description="AIG1-type G" evidence="5">
    <location>
        <begin position="25"/>
        <end position="91"/>
    </location>
</feature>
<gene>
    <name evidence="6" type="ORF">MDA_GLEAN10000473</name>
</gene>
<dbReference type="InterPro" id="IPR045058">
    <property type="entry name" value="GIMA/IAN/Toc"/>
</dbReference>
<dbReference type="InterPro" id="IPR027417">
    <property type="entry name" value="P-loop_NTPase"/>
</dbReference>
<evidence type="ECO:0000256" key="4">
    <source>
        <dbReference type="SAM" id="MobiDB-lite"/>
    </source>
</evidence>
<dbReference type="Proteomes" id="UP000010556">
    <property type="component" value="Unassembled WGS sequence"/>
</dbReference>
<feature type="region of interest" description="Disordered" evidence="4">
    <location>
        <begin position="1"/>
        <end position="20"/>
    </location>
</feature>
<dbReference type="Pfam" id="PF04548">
    <property type="entry name" value="AIG1"/>
    <property type="match status" value="1"/>
</dbReference>
<evidence type="ECO:0000313" key="6">
    <source>
        <dbReference type="EMBL" id="ELK37613.1"/>
    </source>
</evidence>
<sequence length="91" mass="9703">MEGLQKSRYGTKAEGSVEDTQLASSSSLRVILVGKSGCRKSATGNSILFQPLFESRLAAQAVTRKCPVATGTWNGRNIQVVDTPSIFEAKA</sequence>
<dbReference type="AlphaFoldDB" id="L5MIQ6"/>
<dbReference type="GO" id="GO:0005525">
    <property type="term" value="F:GTP binding"/>
    <property type="evidence" value="ECO:0007669"/>
    <property type="project" value="UniProtKB-KW"/>
</dbReference>
<dbReference type="Gene3D" id="3.40.50.300">
    <property type="entry name" value="P-loop containing nucleotide triphosphate hydrolases"/>
    <property type="match status" value="1"/>
</dbReference>
<dbReference type="SUPFAM" id="SSF52540">
    <property type="entry name" value="P-loop containing nucleoside triphosphate hydrolases"/>
    <property type="match status" value="1"/>
</dbReference>
<dbReference type="InterPro" id="IPR006703">
    <property type="entry name" value="G_AIG1"/>
</dbReference>
<dbReference type="PANTHER" id="PTHR10903:SF69">
    <property type="entry name" value="GTPASE IMAP FAMILY MEMBER 5"/>
    <property type="match status" value="1"/>
</dbReference>
<dbReference type="EMBL" id="KB100235">
    <property type="protein sequence ID" value="ELK37613.1"/>
    <property type="molecule type" value="Genomic_DNA"/>
</dbReference>
<keyword evidence="7" id="KW-1185">Reference proteome</keyword>
<dbReference type="PANTHER" id="PTHR10903">
    <property type="entry name" value="GTPASE, IMAP FAMILY MEMBER-RELATED"/>
    <property type="match status" value="1"/>
</dbReference>
<evidence type="ECO:0000256" key="3">
    <source>
        <dbReference type="ARBA" id="ARBA00023134"/>
    </source>
</evidence>
<evidence type="ECO:0000313" key="7">
    <source>
        <dbReference type="Proteomes" id="UP000010556"/>
    </source>
</evidence>
<proteinExistence type="inferred from homology"/>
<dbReference type="PROSITE" id="PS51720">
    <property type="entry name" value="G_AIG1"/>
    <property type="match status" value="1"/>
</dbReference>
<reference evidence="7" key="1">
    <citation type="journal article" date="2013" name="Science">
        <title>Comparative analysis of bat genomes provides insight into the evolution of flight and immunity.</title>
        <authorList>
            <person name="Zhang G."/>
            <person name="Cowled C."/>
            <person name="Shi Z."/>
            <person name="Huang Z."/>
            <person name="Bishop-Lilly K.A."/>
            <person name="Fang X."/>
            <person name="Wynne J.W."/>
            <person name="Xiong Z."/>
            <person name="Baker M.L."/>
            <person name="Zhao W."/>
            <person name="Tachedjian M."/>
            <person name="Zhu Y."/>
            <person name="Zhou P."/>
            <person name="Jiang X."/>
            <person name="Ng J."/>
            <person name="Yang L."/>
            <person name="Wu L."/>
            <person name="Xiao J."/>
            <person name="Feng Y."/>
            <person name="Chen Y."/>
            <person name="Sun X."/>
            <person name="Zhang Y."/>
            <person name="Marsh G.A."/>
            <person name="Crameri G."/>
            <person name="Broder C.C."/>
            <person name="Frey K.G."/>
            <person name="Wang L.F."/>
            <person name="Wang J."/>
        </authorList>
    </citation>
    <scope>NUCLEOTIDE SEQUENCE [LARGE SCALE GENOMIC DNA]</scope>
</reference>
<keyword evidence="2" id="KW-0547">Nucleotide-binding</keyword>